<protein>
    <submittedName>
        <fullName evidence="2">Uncharacterized protein</fullName>
    </submittedName>
</protein>
<dbReference type="EMBL" id="JAJJMB010006998">
    <property type="protein sequence ID" value="KAI3932595.1"/>
    <property type="molecule type" value="Genomic_DNA"/>
</dbReference>
<sequence length="119" mass="13888">MEMKVQTHTFDYSIVDDDEEEQEGLDQDIHLRDLYETQGYWRIFYQWVASSCCLLVHSSFLEEFRLFVQSYFTAKLIKGTTSATRCKNGKKLCRKTSDCKNQSNNVTGHQKDSNLQKAS</sequence>
<dbReference type="AlphaFoldDB" id="A0AAD4SZR2"/>
<reference evidence="2" key="1">
    <citation type="submission" date="2022-04" db="EMBL/GenBank/DDBJ databases">
        <title>A functionally conserved STORR gene fusion in Papaver species that diverged 16.8 million years ago.</title>
        <authorList>
            <person name="Catania T."/>
        </authorList>
    </citation>
    <scope>NUCLEOTIDE SEQUENCE</scope>
    <source>
        <strain evidence="2">S-188037</strain>
    </source>
</reference>
<organism evidence="2 3">
    <name type="scientific">Papaver atlanticum</name>
    <dbReference type="NCBI Taxonomy" id="357466"/>
    <lineage>
        <taxon>Eukaryota</taxon>
        <taxon>Viridiplantae</taxon>
        <taxon>Streptophyta</taxon>
        <taxon>Embryophyta</taxon>
        <taxon>Tracheophyta</taxon>
        <taxon>Spermatophyta</taxon>
        <taxon>Magnoliopsida</taxon>
        <taxon>Ranunculales</taxon>
        <taxon>Papaveraceae</taxon>
        <taxon>Papaveroideae</taxon>
        <taxon>Papaver</taxon>
    </lineage>
</organism>
<proteinExistence type="predicted"/>
<evidence type="ECO:0000256" key="1">
    <source>
        <dbReference type="SAM" id="MobiDB-lite"/>
    </source>
</evidence>
<feature type="compositionally biased region" description="Basic and acidic residues" evidence="1">
    <location>
        <begin position="109"/>
        <end position="119"/>
    </location>
</feature>
<dbReference type="Proteomes" id="UP001202328">
    <property type="component" value="Unassembled WGS sequence"/>
</dbReference>
<evidence type="ECO:0000313" key="3">
    <source>
        <dbReference type="Proteomes" id="UP001202328"/>
    </source>
</evidence>
<evidence type="ECO:0000313" key="2">
    <source>
        <dbReference type="EMBL" id="KAI3932595.1"/>
    </source>
</evidence>
<feature type="compositionally biased region" description="Polar residues" evidence="1">
    <location>
        <begin position="99"/>
        <end position="108"/>
    </location>
</feature>
<keyword evidence="3" id="KW-1185">Reference proteome</keyword>
<gene>
    <name evidence="2" type="ORF">MKW98_012566</name>
</gene>
<comment type="caution">
    <text evidence="2">The sequence shown here is derived from an EMBL/GenBank/DDBJ whole genome shotgun (WGS) entry which is preliminary data.</text>
</comment>
<feature type="region of interest" description="Disordered" evidence="1">
    <location>
        <begin position="95"/>
        <end position="119"/>
    </location>
</feature>
<accession>A0AAD4SZR2</accession>
<name>A0AAD4SZR2_9MAGN</name>